<gene>
    <name evidence="12" type="ORF">KGM_209376</name>
</gene>
<evidence type="ECO:0000256" key="4">
    <source>
        <dbReference type="ARBA" id="ARBA00022692"/>
    </source>
</evidence>
<evidence type="ECO:0000256" key="11">
    <source>
        <dbReference type="SAM" id="MobiDB-lite"/>
    </source>
</evidence>
<feature type="transmembrane region" description="Helical" evidence="10">
    <location>
        <begin position="43"/>
        <end position="62"/>
    </location>
</feature>
<comment type="subcellular location">
    <subcellularLocation>
        <location evidence="1 10">Cell membrane</location>
        <topology evidence="1 10">Multi-pass membrane protein</topology>
    </subcellularLocation>
</comment>
<keyword evidence="4 10" id="KW-0812">Transmembrane</keyword>
<sequence length="419" mass="48291">MADVTENGTKFKNIRETYKISTFLLTLGLMYPNPVYDEKRKKLIVMAILSVLPAFTLAGNDIRLRILNNDMANVVRQSIILVSITFVIIKFIISIARKDEFRSLLEEIDADYERFNGMSEQYQDLVEDTIRKTRKVEKSWCFVLLVTTASYPVLAGACTIYSQLFSDYPRRYMVHELKAILISEEQKYQSPYFEIVSLYTMYIVIFLFIGFTGFDGMFSVCLLHVSLKLKIYQENLRNLFNEKDIQKIKYNIGLFVKNHCGVLRLIAKIQTCFEVWLVGIFINAVVQIGMAFTQITNQTESDINQMYYLYALATVVHIYLPCYFASDVTYNAAEIANVAYSSSWERVQDSKIRSSICFIIAKCQTPVRLTALDMLTFNMELFVSHDFLHPTIHPLSVNPHGAVDTTHDRQKNSTHAHNT</sequence>
<evidence type="ECO:0000256" key="8">
    <source>
        <dbReference type="ARBA" id="ARBA00023170"/>
    </source>
</evidence>
<name>A0A212FF63_DANPL</name>
<feature type="transmembrane region" description="Helical" evidence="10">
    <location>
        <begin position="140"/>
        <end position="164"/>
    </location>
</feature>
<reference evidence="12 13" key="1">
    <citation type="journal article" date="2011" name="Cell">
        <title>The monarch butterfly genome yields insights into long-distance migration.</title>
        <authorList>
            <person name="Zhan S."/>
            <person name="Merlin C."/>
            <person name="Boore J.L."/>
            <person name="Reppert S.M."/>
        </authorList>
    </citation>
    <scope>NUCLEOTIDE SEQUENCE [LARGE SCALE GENOMIC DNA]</scope>
    <source>
        <strain evidence="12">F-2</strain>
    </source>
</reference>
<feature type="transmembrane region" description="Helical" evidence="10">
    <location>
        <begin position="199"/>
        <end position="227"/>
    </location>
</feature>
<feature type="transmembrane region" description="Helical" evidence="10">
    <location>
        <begin position="307"/>
        <end position="325"/>
    </location>
</feature>
<dbReference type="GO" id="GO:0004984">
    <property type="term" value="F:olfactory receptor activity"/>
    <property type="evidence" value="ECO:0007669"/>
    <property type="project" value="InterPro"/>
</dbReference>
<evidence type="ECO:0000256" key="3">
    <source>
        <dbReference type="ARBA" id="ARBA00022606"/>
    </source>
</evidence>
<dbReference type="PANTHER" id="PTHR21137:SF35">
    <property type="entry name" value="ODORANT RECEPTOR 19A-RELATED"/>
    <property type="match status" value="1"/>
</dbReference>
<evidence type="ECO:0000256" key="7">
    <source>
        <dbReference type="ARBA" id="ARBA00023136"/>
    </source>
</evidence>
<dbReference type="InParanoid" id="A0A212FF63"/>
<evidence type="ECO:0000256" key="10">
    <source>
        <dbReference type="RuleBase" id="RU351113"/>
    </source>
</evidence>
<evidence type="ECO:0000313" key="13">
    <source>
        <dbReference type="Proteomes" id="UP000007151"/>
    </source>
</evidence>
<feature type="transmembrane region" description="Helical" evidence="10">
    <location>
        <begin position="74"/>
        <end position="93"/>
    </location>
</feature>
<comment type="similarity">
    <text evidence="10">Belongs to the insect chemoreceptor superfamily. Heteromeric odorant receptor channel (TC 1.A.69) family.</text>
</comment>
<dbReference type="GO" id="GO:0007165">
    <property type="term" value="P:signal transduction"/>
    <property type="evidence" value="ECO:0007669"/>
    <property type="project" value="UniProtKB-KW"/>
</dbReference>
<keyword evidence="13" id="KW-1185">Reference proteome</keyword>
<evidence type="ECO:0000256" key="1">
    <source>
        <dbReference type="ARBA" id="ARBA00004651"/>
    </source>
</evidence>
<keyword evidence="8 10" id="KW-0675">Receptor</keyword>
<feature type="region of interest" description="Disordered" evidence="11">
    <location>
        <begin position="399"/>
        <end position="419"/>
    </location>
</feature>
<keyword evidence="7 10" id="KW-0472">Membrane</keyword>
<dbReference type="eggNOG" id="ENOG502T8RC">
    <property type="taxonomic scope" value="Eukaryota"/>
</dbReference>
<dbReference type="Proteomes" id="UP000007151">
    <property type="component" value="Unassembled WGS sequence"/>
</dbReference>
<dbReference type="Pfam" id="PF02949">
    <property type="entry name" value="7tm_6"/>
    <property type="match status" value="1"/>
</dbReference>
<comment type="caution">
    <text evidence="10">Lacks conserved residue(s) required for the propagation of feature annotation.</text>
</comment>
<evidence type="ECO:0000313" key="12">
    <source>
        <dbReference type="EMBL" id="OWR52367.1"/>
    </source>
</evidence>
<keyword evidence="6 10" id="KW-1133">Transmembrane helix</keyword>
<evidence type="ECO:0000256" key="6">
    <source>
        <dbReference type="ARBA" id="ARBA00022989"/>
    </source>
</evidence>
<evidence type="ECO:0000256" key="2">
    <source>
        <dbReference type="ARBA" id="ARBA00022475"/>
    </source>
</evidence>
<accession>A0A212FF63</accession>
<evidence type="ECO:0000256" key="5">
    <source>
        <dbReference type="ARBA" id="ARBA00022725"/>
    </source>
</evidence>
<comment type="caution">
    <text evidence="12">The sequence shown here is derived from an EMBL/GenBank/DDBJ whole genome shotgun (WGS) entry which is preliminary data.</text>
</comment>
<keyword evidence="2" id="KW-1003">Cell membrane</keyword>
<proteinExistence type="inferred from homology"/>
<keyword evidence="9 10" id="KW-0807">Transducer</keyword>
<protein>
    <recommendedName>
        <fullName evidence="10">Odorant receptor</fullName>
    </recommendedName>
</protein>
<dbReference type="GO" id="GO:0005549">
    <property type="term" value="F:odorant binding"/>
    <property type="evidence" value="ECO:0007669"/>
    <property type="project" value="InterPro"/>
</dbReference>
<organism evidence="12 13">
    <name type="scientific">Danaus plexippus plexippus</name>
    <dbReference type="NCBI Taxonomy" id="278856"/>
    <lineage>
        <taxon>Eukaryota</taxon>
        <taxon>Metazoa</taxon>
        <taxon>Ecdysozoa</taxon>
        <taxon>Arthropoda</taxon>
        <taxon>Hexapoda</taxon>
        <taxon>Insecta</taxon>
        <taxon>Pterygota</taxon>
        <taxon>Neoptera</taxon>
        <taxon>Endopterygota</taxon>
        <taxon>Lepidoptera</taxon>
        <taxon>Glossata</taxon>
        <taxon>Ditrysia</taxon>
        <taxon>Papilionoidea</taxon>
        <taxon>Nymphalidae</taxon>
        <taxon>Danainae</taxon>
        <taxon>Danaini</taxon>
        <taxon>Danaina</taxon>
        <taxon>Danaus</taxon>
        <taxon>Danaus</taxon>
    </lineage>
</organism>
<dbReference type="KEGG" id="dpl:KGM_209376"/>
<dbReference type="InterPro" id="IPR004117">
    <property type="entry name" value="7tm6_olfct_rcpt"/>
</dbReference>
<dbReference type="GO" id="GO:0005886">
    <property type="term" value="C:plasma membrane"/>
    <property type="evidence" value="ECO:0007669"/>
    <property type="project" value="UniProtKB-SubCell"/>
</dbReference>
<keyword evidence="5 10" id="KW-0552">Olfaction</keyword>
<dbReference type="AlphaFoldDB" id="A0A212FF63"/>
<feature type="transmembrane region" description="Helical" evidence="10">
    <location>
        <begin position="273"/>
        <end position="295"/>
    </location>
</feature>
<dbReference type="EMBL" id="AGBW02008849">
    <property type="protein sequence ID" value="OWR52367.1"/>
    <property type="molecule type" value="Genomic_DNA"/>
</dbReference>
<evidence type="ECO:0000256" key="9">
    <source>
        <dbReference type="ARBA" id="ARBA00023224"/>
    </source>
</evidence>
<keyword evidence="3 10" id="KW-0716">Sensory transduction</keyword>
<dbReference type="PANTHER" id="PTHR21137">
    <property type="entry name" value="ODORANT RECEPTOR"/>
    <property type="match status" value="1"/>
</dbReference>